<comment type="caution">
    <text evidence="2">The sequence shown here is derived from an EMBL/GenBank/DDBJ whole genome shotgun (WGS) entry which is preliminary data.</text>
</comment>
<evidence type="ECO:0000313" key="2">
    <source>
        <dbReference type="EMBL" id="MBP2186502.1"/>
    </source>
</evidence>
<sequence length="446" mass="45023">MAQKELRERLGTGAAVALLAAGLTSGLTGAGSAAPEAPEAPVESTPVSLALTYDCVFGASEPQAVNITIDTTLPGSVLVGEPVTPGPLNAELVLPETLWPALGAPASVEGTVTANLLGVQGEKPEAVSAELPVVSTPVPETGALTVKTTGTIPAWQTSEAGSLTVSVGPPSIVLTPHATDGTQLGEAPVESVCEPAPEQDFLLGSVAVLLPGQPVSPQGTAPLPGMPGPGGVLPGMPSAPGAQAAEAGPGIMAAPLFPLTAQYINGESTVAKTGAKVVLGPGLMINGGQYINPPGIRGDVALPKAKTPFYAFDFLPVTGLAEFLPANDEGGKLTFTEGTFPKPDSMLFAHTEVFLRISDVELNGVPYDVGPDCRTGDISLHLWGQYLVTAGGTIGTHPDAPLPEQRGFTIPPFTGCGVTEDISPILTGLISGNGNQVTLVLKTVGK</sequence>
<feature type="domain" description="DUF6801" evidence="1">
    <location>
        <begin position="52"/>
        <end position="203"/>
    </location>
</feature>
<dbReference type="RefSeq" id="WP_209669624.1">
    <property type="nucleotide sequence ID" value="NZ_JAGGMS010000001.1"/>
</dbReference>
<accession>A0ABS4Q495</accession>
<reference evidence="2 3" key="1">
    <citation type="submission" date="2021-03" db="EMBL/GenBank/DDBJ databases">
        <title>Sequencing the genomes of 1000 actinobacteria strains.</title>
        <authorList>
            <person name="Klenk H.-P."/>
        </authorList>
    </citation>
    <scope>NUCLEOTIDE SEQUENCE [LARGE SCALE GENOMIC DNA]</scope>
    <source>
        <strain evidence="2 3">DSM 45510</strain>
    </source>
</reference>
<keyword evidence="3" id="KW-1185">Reference proteome</keyword>
<gene>
    <name evidence="2" type="ORF">JOM49_008028</name>
</gene>
<evidence type="ECO:0000313" key="3">
    <source>
        <dbReference type="Proteomes" id="UP000741013"/>
    </source>
</evidence>
<dbReference type="Pfam" id="PF20611">
    <property type="entry name" value="DUF6801"/>
    <property type="match status" value="1"/>
</dbReference>
<dbReference type="Proteomes" id="UP000741013">
    <property type="component" value="Unassembled WGS sequence"/>
</dbReference>
<dbReference type="EMBL" id="JAGGMS010000001">
    <property type="protein sequence ID" value="MBP2186502.1"/>
    <property type="molecule type" value="Genomic_DNA"/>
</dbReference>
<organism evidence="2 3">
    <name type="scientific">Amycolatopsis magusensis</name>
    <dbReference type="NCBI Taxonomy" id="882444"/>
    <lineage>
        <taxon>Bacteria</taxon>
        <taxon>Bacillati</taxon>
        <taxon>Actinomycetota</taxon>
        <taxon>Actinomycetes</taxon>
        <taxon>Pseudonocardiales</taxon>
        <taxon>Pseudonocardiaceae</taxon>
        <taxon>Amycolatopsis</taxon>
    </lineage>
</organism>
<proteinExistence type="predicted"/>
<dbReference type="InterPro" id="IPR046542">
    <property type="entry name" value="DUF6801"/>
</dbReference>
<evidence type="ECO:0000259" key="1">
    <source>
        <dbReference type="Pfam" id="PF20611"/>
    </source>
</evidence>
<name>A0ABS4Q495_9PSEU</name>
<protein>
    <recommendedName>
        <fullName evidence="1">DUF6801 domain-containing protein</fullName>
    </recommendedName>
</protein>